<dbReference type="AlphaFoldDB" id="A0A1S8NK10"/>
<reference evidence="1 2" key="1">
    <citation type="submission" date="2016-05" db="EMBL/GenBank/DDBJ databases">
        <title>Microbial solvent formation.</title>
        <authorList>
            <person name="Poehlein A."/>
            <person name="Montoya Solano J.D."/>
            <person name="Flitsch S."/>
            <person name="Krabben P."/>
            <person name="Duerre P."/>
            <person name="Daniel R."/>
        </authorList>
    </citation>
    <scope>NUCLEOTIDE SEQUENCE [LARGE SCALE GENOMIC DNA]</scope>
    <source>
        <strain evidence="1 2">L1-8</strain>
    </source>
</reference>
<dbReference type="EMBL" id="LZYZ01000001">
    <property type="protein sequence ID" value="OOM16713.1"/>
    <property type="molecule type" value="Genomic_DNA"/>
</dbReference>
<dbReference type="Proteomes" id="UP000191154">
    <property type="component" value="Unassembled WGS sequence"/>
</dbReference>
<evidence type="ECO:0000313" key="1">
    <source>
        <dbReference type="EMBL" id="OOM16713.1"/>
    </source>
</evidence>
<gene>
    <name evidence="1" type="ORF">CLOSAC_10050</name>
</gene>
<name>A0A1S8NK10_CLOSA</name>
<dbReference type="RefSeq" id="WP_077864388.1">
    <property type="nucleotide sequence ID" value="NZ_LZYZ01000001.1"/>
</dbReference>
<comment type="caution">
    <text evidence="1">The sequence shown here is derived from an EMBL/GenBank/DDBJ whole genome shotgun (WGS) entry which is preliminary data.</text>
</comment>
<evidence type="ECO:0000313" key="2">
    <source>
        <dbReference type="Proteomes" id="UP000191154"/>
    </source>
</evidence>
<sequence>MKEDGRISITVNGGQVTLAQDNGVVNATQTNNIGFQSKEILSLIDEFKEIVAKHADINENDKEDAVEMTQLAYEECQSNNPKKSIIRSAISNINSLIALGSEGEKLIT</sequence>
<protein>
    <submittedName>
        <fullName evidence="1">Uncharacterized protein</fullName>
    </submittedName>
</protein>
<proteinExistence type="predicted"/>
<accession>A0A1S8NK10</accession>
<organism evidence="1 2">
    <name type="scientific">Clostridium saccharobutylicum</name>
    <dbReference type="NCBI Taxonomy" id="169679"/>
    <lineage>
        <taxon>Bacteria</taxon>
        <taxon>Bacillati</taxon>
        <taxon>Bacillota</taxon>
        <taxon>Clostridia</taxon>
        <taxon>Eubacteriales</taxon>
        <taxon>Clostridiaceae</taxon>
        <taxon>Clostridium</taxon>
    </lineage>
</organism>